<sequence length="378" mass="41929">MIKSFEGSRGVAALLVALFHLKLFAPQLALIRNGYLLVDLFFVMSGFLMCLLYSQKLERPGAMPPFLLRRFGRLFPLLVFASVAYVLVLNLKSALRNLAMAHGYLASHGTPAMLAQDWPTWGEVASTLTLTHGMGLFDHLILNPVSWSISVEFYAYVLFATLCLLFRARLRTAAFLLFAIVAGALLAWAGVVWRDCLAAGRCLDVTYDFGYARCVAGFMLGALMVHLRLYLDRCGARLRDGMDSAPVQLALLALPGAGLLLVEAWPALGFAFPALFALLILSLCRDRGPLSRLLAGRPFQLLGERSYSVYMLHPVLLLLMEPLLRRDHGVAASVAMMAGYVVLLVWLSGHTLAWIEQPCRDWFNGLLMRRRNKLQALP</sequence>
<feature type="transmembrane region" description="Helical" evidence="1">
    <location>
        <begin position="74"/>
        <end position="91"/>
    </location>
</feature>
<evidence type="ECO:0000313" key="3">
    <source>
        <dbReference type="EMBL" id="OBV40672.1"/>
    </source>
</evidence>
<gene>
    <name evidence="3" type="ORF">ASR47_101864</name>
</gene>
<protein>
    <submittedName>
        <fullName evidence="3">Peptidoglycan/LPS O-acetylase OafA/YrhL</fullName>
    </submittedName>
</protein>
<evidence type="ECO:0000259" key="2">
    <source>
        <dbReference type="Pfam" id="PF01757"/>
    </source>
</evidence>
<keyword evidence="4" id="KW-1185">Reference proteome</keyword>
<feature type="transmembrane region" description="Helical" evidence="1">
    <location>
        <begin position="243"/>
        <end position="262"/>
    </location>
</feature>
<dbReference type="PANTHER" id="PTHR23028:SF131">
    <property type="entry name" value="BLR2367 PROTEIN"/>
    <property type="match status" value="1"/>
</dbReference>
<dbReference type="STRING" id="1747903.ASR47_101864"/>
<feature type="transmembrane region" description="Helical" evidence="1">
    <location>
        <begin position="145"/>
        <end position="166"/>
    </location>
</feature>
<dbReference type="Proteomes" id="UP000092713">
    <property type="component" value="Unassembled WGS sequence"/>
</dbReference>
<dbReference type="AlphaFoldDB" id="A0A1A7C4Q3"/>
<accession>A0A1A7C4Q3</accession>
<dbReference type="EMBL" id="LOCQ01000045">
    <property type="protein sequence ID" value="OBV40672.1"/>
    <property type="molecule type" value="Genomic_DNA"/>
</dbReference>
<feature type="domain" description="Acyltransferase 3" evidence="2">
    <location>
        <begin position="3"/>
        <end position="346"/>
    </location>
</feature>
<evidence type="ECO:0000256" key="1">
    <source>
        <dbReference type="SAM" id="Phobius"/>
    </source>
</evidence>
<dbReference type="OrthoDB" id="9814807at2"/>
<dbReference type="GO" id="GO:0016747">
    <property type="term" value="F:acyltransferase activity, transferring groups other than amino-acyl groups"/>
    <property type="evidence" value="ECO:0007669"/>
    <property type="project" value="InterPro"/>
</dbReference>
<proteinExistence type="predicted"/>
<dbReference type="Pfam" id="PF01757">
    <property type="entry name" value="Acyl_transf_3"/>
    <property type="match status" value="1"/>
</dbReference>
<dbReference type="GO" id="GO:0016020">
    <property type="term" value="C:membrane"/>
    <property type="evidence" value="ECO:0007669"/>
    <property type="project" value="TreeGrafter"/>
</dbReference>
<keyword evidence="1" id="KW-1133">Transmembrane helix</keyword>
<dbReference type="GO" id="GO:0000271">
    <property type="term" value="P:polysaccharide biosynthetic process"/>
    <property type="evidence" value="ECO:0007669"/>
    <property type="project" value="TreeGrafter"/>
</dbReference>
<feature type="transmembrane region" description="Helical" evidence="1">
    <location>
        <begin position="210"/>
        <end position="231"/>
    </location>
</feature>
<keyword evidence="1" id="KW-0812">Transmembrane</keyword>
<dbReference type="PANTHER" id="PTHR23028">
    <property type="entry name" value="ACETYLTRANSFERASE"/>
    <property type="match status" value="1"/>
</dbReference>
<feature type="transmembrane region" description="Helical" evidence="1">
    <location>
        <begin position="34"/>
        <end position="53"/>
    </location>
</feature>
<dbReference type="RefSeq" id="WP_065306753.1">
    <property type="nucleotide sequence ID" value="NZ_LOCQ01000045.1"/>
</dbReference>
<dbReference type="InterPro" id="IPR002656">
    <property type="entry name" value="Acyl_transf_3_dom"/>
</dbReference>
<evidence type="ECO:0000313" key="4">
    <source>
        <dbReference type="Proteomes" id="UP000092713"/>
    </source>
</evidence>
<keyword evidence="1" id="KW-0472">Membrane</keyword>
<dbReference type="PATRIC" id="fig|1747903.4.peg.4317"/>
<dbReference type="InterPro" id="IPR050879">
    <property type="entry name" value="Acyltransferase_3"/>
</dbReference>
<organism evidence="3 4">
    <name type="scientific">Janthinobacterium psychrotolerans</name>
    <dbReference type="NCBI Taxonomy" id="1747903"/>
    <lineage>
        <taxon>Bacteria</taxon>
        <taxon>Pseudomonadati</taxon>
        <taxon>Pseudomonadota</taxon>
        <taxon>Betaproteobacteria</taxon>
        <taxon>Burkholderiales</taxon>
        <taxon>Oxalobacteraceae</taxon>
        <taxon>Janthinobacterium</taxon>
    </lineage>
</organism>
<feature type="transmembrane region" description="Helical" evidence="1">
    <location>
        <begin position="173"/>
        <end position="190"/>
    </location>
</feature>
<reference evidence="3 4" key="1">
    <citation type="submission" date="2016-04" db="EMBL/GenBank/DDBJ databases">
        <title>Draft genome sequence of Janthinobacterium psychrotolerans sp. nov., isolated from freshwater sediments in Denmark.</title>
        <authorList>
            <person name="Gong X."/>
            <person name="Skrivergaard S."/>
            <person name="Korsgaard B.S."/>
            <person name="Schreiber L."/>
            <person name="Marshall I.P."/>
            <person name="Finster K."/>
            <person name="Schramm A."/>
        </authorList>
    </citation>
    <scope>NUCLEOTIDE SEQUENCE [LARGE SCALE GENOMIC DNA]</scope>
    <source>
        <strain evidence="3 4">S3-2</strain>
    </source>
</reference>
<feature type="transmembrane region" description="Helical" evidence="1">
    <location>
        <begin position="330"/>
        <end position="347"/>
    </location>
</feature>
<name>A0A1A7C4Q3_9BURK</name>
<comment type="caution">
    <text evidence="3">The sequence shown here is derived from an EMBL/GenBank/DDBJ whole genome shotgun (WGS) entry which is preliminary data.</text>
</comment>